<dbReference type="Pfam" id="PF08880">
    <property type="entry name" value="QLQ"/>
    <property type="match status" value="1"/>
</dbReference>
<dbReference type="Proteomes" id="UP001642360">
    <property type="component" value="Unassembled WGS sequence"/>
</dbReference>
<dbReference type="InterPro" id="IPR014977">
    <property type="entry name" value="WRC_dom"/>
</dbReference>
<dbReference type="SMART" id="SM00951">
    <property type="entry name" value="QLQ"/>
    <property type="match status" value="1"/>
</dbReference>
<reference evidence="9 10" key="1">
    <citation type="submission" date="2024-02" db="EMBL/GenBank/DDBJ databases">
        <authorList>
            <person name="Vignale AGUSTIN F."/>
            <person name="Sosa J E."/>
            <person name="Modenutti C."/>
        </authorList>
    </citation>
    <scope>NUCLEOTIDE SEQUENCE [LARGE SCALE GENOMIC DNA]</scope>
</reference>
<evidence type="ECO:0000313" key="10">
    <source>
        <dbReference type="Proteomes" id="UP001642360"/>
    </source>
</evidence>
<gene>
    <name evidence="9" type="ORF">ILEXP_LOCUS42869</name>
</gene>
<evidence type="ECO:0000259" key="8">
    <source>
        <dbReference type="PROSITE" id="PS51667"/>
    </source>
</evidence>
<dbReference type="InterPro" id="IPR014978">
    <property type="entry name" value="Gln-Leu-Gln_QLQ"/>
</dbReference>
<evidence type="ECO:0000313" key="9">
    <source>
        <dbReference type="EMBL" id="CAK9173127.1"/>
    </source>
</evidence>
<comment type="caution">
    <text evidence="9">The sequence shown here is derived from an EMBL/GenBank/DDBJ whole genome shotgun (WGS) entry which is preliminary data.</text>
</comment>
<dbReference type="PANTHER" id="PTHR31602:SF81">
    <property type="entry name" value="GROWTH-REGULATING FACTOR 9"/>
    <property type="match status" value="1"/>
</dbReference>
<name>A0ABC8TW63_9AQUA</name>
<dbReference type="PANTHER" id="PTHR31602">
    <property type="entry name" value="GROWTH-REGULATING FACTOR 5"/>
    <property type="match status" value="1"/>
</dbReference>
<comment type="function">
    <text evidence="5">Transcription activator.</text>
</comment>
<dbReference type="AlphaFoldDB" id="A0ABC8TW63"/>
<proteinExistence type="inferred from homology"/>
<keyword evidence="5" id="KW-0805">Transcription regulation</keyword>
<keyword evidence="5" id="KW-0010">Activator</keyword>
<feature type="domain" description="QLQ" evidence="7">
    <location>
        <begin position="49"/>
        <end position="84"/>
    </location>
</feature>
<comment type="subcellular location">
    <subcellularLocation>
        <location evidence="1 5">Nucleus</location>
    </subcellularLocation>
</comment>
<evidence type="ECO:0000256" key="6">
    <source>
        <dbReference type="SAM" id="MobiDB-lite"/>
    </source>
</evidence>
<dbReference type="EMBL" id="CAUOFW020006168">
    <property type="protein sequence ID" value="CAK9173127.1"/>
    <property type="molecule type" value="Genomic_DNA"/>
</dbReference>
<dbReference type="GO" id="GO:0005634">
    <property type="term" value="C:nucleus"/>
    <property type="evidence" value="ECO:0007669"/>
    <property type="project" value="UniProtKB-SubCell"/>
</dbReference>
<keyword evidence="3 5" id="KW-0539">Nucleus</keyword>
<dbReference type="PROSITE" id="PS51667">
    <property type="entry name" value="WRC"/>
    <property type="match status" value="1"/>
</dbReference>
<dbReference type="InterPro" id="IPR031137">
    <property type="entry name" value="GRF"/>
</dbReference>
<comment type="similarity">
    <text evidence="2 5">Belongs to the GRF family.</text>
</comment>
<protein>
    <recommendedName>
        <fullName evidence="5">Growth-regulating factor</fullName>
    </recommendedName>
</protein>
<dbReference type="GO" id="GO:0005524">
    <property type="term" value="F:ATP binding"/>
    <property type="evidence" value="ECO:0007669"/>
    <property type="project" value="UniProtKB-UniRule"/>
</dbReference>
<dbReference type="GO" id="GO:0006351">
    <property type="term" value="P:DNA-templated transcription"/>
    <property type="evidence" value="ECO:0007669"/>
    <property type="project" value="UniProtKB-UniRule"/>
</dbReference>
<sequence length="189" mass="21157">METQRPPSKIARFAQHGPMKRNGSIGGEGSHPTGLGLGLELGHGLGCYGFTVLQLQELEHQALIFKYMEAGLPVPHHLIFPIWKSFARSLNALNKEVYQHCANFLGCGTVYSDYYTNSMDPEPGRCRRTDGKKWRCGNSVVPDQKYCERHMHRGRQRSGKQREEASQLSTRTSHDTTETGLSISLPTAK</sequence>
<feature type="region of interest" description="Disordered" evidence="6">
    <location>
        <begin position="147"/>
        <end position="189"/>
    </location>
</feature>
<dbReference type="GO" id="GO:0099402">
    <property type="term" value="P:plant organ development"/>
    <property type="evidence" value="ECO:0007669"/>
    <property type="project" value="UniProtKB-ARBA"/>
</dbReference>
<evidence type="ECO:0000256" key="4">
    <source>
        <dbReference type="PROSITE-ProRule" id="PRU01002"/>
    </source>
</evidence>
<evidence type="ECO:0000259" key="7">
    <source>
        <dbReference type="PROSITE" id="PS51666"/>
    </source>
</evidence>
<comment type="caution">
    <text evidence="4">Lacks conserved residue(s) required for the propagation of feature annotation.</text>
</comment>
<organism evidence="9 10">
    <name type="scientific">Ilex paraguariensis</name>
    <name type="common">yerba mate</name>
    <dbReference type="NCBI Taxonomy" id="185542"/>
    <lineage>
        <taxon>Eukaryota</taxon>
        <taxon>Viridiplantae</taxon>
        <taxon>Streptophyta</taxon>
        <taxon>Embryophyta</taxon>
        <taxon>Tracheophyta</taxon>
        <taxon>Spermatophyta</taxon>
        <taxon>Magnoliopsida</taxon>
        <taxon>eudicotyledons</taxon>
        <taxon>Gunneridae</taxon>
        <taxon>Pentapetalae</taxon>
        <taxon>asterids</taxon>
        <taxon>campanulids</taxon>
        <taxon>Aquifoliales</taxon>
        <taxon>Aquifoliaceae</taxon>
        <taxon>Ilex</taxon>
    </lineage>
</organism>
<evidence type="ECO:0000256" key="1">
    <source>
        <dbReference type="ARBA" id="ARBA00004123"/>
    </source>
</evidence>
<evidence type="ECO:0000256" key="5">
    <source>
        <dbReference type="RuleBase" id="RU367127"/>
    </source>
</evidence>
<evidence type="ECO:0000256" key="3">
    <source>
        <dbReference type="ARBA" id="ARBA00023242"/>
    </source>
</evidence>
<comment type="domain">
    <text evidence="5">The QLQ domain and WRC domain may be involved in protein-protein interaction and DNA-binding, respectively.</text>
</comment>
<feature type="compositionally biased region" description="Basic residues" evidence="6">
    <location>
        <begin position="150"/>
        <end position="159"/>
    </location>
</feature>
<feature type="compositionally biased region" description="Polar residues" evidence="6">
    <location>
        <begin position="178"/>
        <end position="189"/>
    </location>
</feature>
<accession>A0ABC8TW63</accession>
<keyword evidence="10" id="KW-1185">Reference proteome</keyword>
<evidence type="ECO:0000256" key="2">
    <source>
        <dbReference type="ARBA" id="ARBA00008122"/>
    </source>
</evidence>
<dbReference type="PROSITE" id="PS51666">
    <property type="entry name" value="QLQ"/>
    <property type="match status" value="1"/>
</dbReference>
<keyword evidence="5" id="KW-0804">Transcription</keyword>
<dbReference type="Pfam" id="PF08879">
    <property type="entry name" value="WRC"/>
    <property type="match status" value="1"/>
</dbReference>
<feature type="domain" description="WRC" evidence="8">
    <location>
        <begin position="120"/>
        <end position="164"/>
    </location>
</feature>